<dbReference type="PANTHER" id="PTHR33713:SF6">
    <property type="entry name" value="ANTITOXIN YEFM"/>
    <property type="match status" value="1"/>
</dbReference>
<accession>A0A0C1QK79</accession>
<dbReference type="Pfam" id="PF02604">
    <property type="entry name" value="PhdYeFM_antitox"/>
    <property type="match status" value="1"/>
</dbReference>
<evidence type="ECO:0000256" key="1">
    <source>
        <dbReference type="ARBA" id="ARBA00009981"/>
    </source>
</evidence>
<dbReference type="Gene3D" id="1.10.1220.170">
    <property type="match status" value="1"/>
</dbReference>
<comment type="function">
    <text evidence="2">Antitoxin component of a type II toxin-antitoxin (TA) system.</text>
</comment>
<comment type="similarity">
    <text evidence="1 2">Belongs to the phD/YefM antitoxin family.</text>
</comment>
<gene>
    <name evidence="3" type="primary">yefM_2</name>
    <name evidence="3" type="ORF">NF27_HL00080</name>
</gene>
<dbReference type="RefSeq" id="WP_039458323.1">
    <property type="nucleotide sequence ID" value="NZ_JSWE01000181.1"/>
</dbReference>
<evidence type="ECO:0000256" key="2">
    <source>
        <dbReference type="RuleBase" id="RU362080"/>
    </source>
</evidence>
<evidence type="ECO:0000313" key="3">
    <source>
        <dbReference type="EMBL" id="KIE04543.1"/>
    </source>
</evidence>
<dbReference type="Gene3D" id="3.40.1620.10">
    <property type="entry name" value="YefM-like domain"/>
    <property type="match status" value="1"/>
</dbReference>
<keyword evidence="4" id="KW-1185">Reference proteome</keyword>
<dbReference type="AlphaFoldDB" id="A0A0C1QK79"/>
<dbReference type="PANTHER" id="PTHR33713">
    <property type="entry name" value="ANTITOXIN YAFN-RELATED"/>
    <property type="match status" value="1"/>
</dbReference>
<proteinExistence type="inferred from homology"/>
<dbReference type="OrthoDB" id="9802003at2"/>
<dbReference type="Proteomes" id="UP000031258">
    <property type="component" value="Unassembled WGS sequence"/>
</dbReference>
<dbReference type="InterPro" id="IPR051405">
    <property type="entry name" value="phD/YefM_antitoxin"/>
</dbReference>
<dbReference type="STRING" id="86105.NF27_HL00080"/>
<dbReference type="NCBIfam" id="TIGR01552">
    <property type="entry name" value="phd_fam"/>
    <property type="match status" value="1"/>
</dbReference>
<organism evidence="3 4">
    <name type="scientific">Candidatus Jidaibacter acanthamoebae</name>
    <dbReference type="NCBI Taxonomy" id="86105"/>
    <lineage>
        <taxon>Bacteria</taxon>
        <taxon>Pseudomonadati</taxon>
        <taxon>Pseudomonadota</taxon>
        <taxon>Alphaproteobacteria</taxon>
        <taxon>Rickettsiales</taxon>
        <taxon>Candidatus Midichloriaceae</taxon>
        <taxon>Candidatus Jidaibacter</taxon>
    </lineage>
</organism>
<name>A0A0C1QK79_9RICK</name>
<sequence>MDAITYTQARKNFTQTMNNVCENHSPIIITRQNASPVVMMSLEDYNGVEETLYLLRSPKNAEHITKALQDLKDKKYTERKLIEK</sequence>
<dbReference type="PATRIC" id="fig|86105.3.peg.1630"/>
<dbReference type="InterPro" id="IPR036165">
    <property type="entry name" value="YefM-like_sf"/>
</dbReference>
<reference evidence="3 4" key="1">
    <citation type="submission" date="2014-11" db="EMBL/GenBank/DDBJ databases">
        <title>A Rickettsiales Symbiont of Amoebae With Ancient Features.</title>
        <authorList>
            <person name="Schulz F."/>
            <person name="Martijn J."/>
            <person name="Wascher F."/>
            <person name="Kostanjsek R."/>
            <person name="Ettema T.J."/>
            <person name="Horn M."/>
        </authorList>
    </citation>
    <scope>NUCLEOTIDE SEQUENCE [LARGE SCALE GENOMIC DNA]</scope>
    <source>
        <strain evidence="3 4">UWC36</strain>
    </source>
</reference>
<dbReference type="InterPro" id="IPR006442">
    <property type="entry name" value="Antitoxin_Phd/YefM"/>
</dbReference>
<protein>
    <recommendedName>
        <fullName evidence="2">Antitoxin</fullName>
    </recommendedName>
</protein>
<dbReference type="EMBL" id="JSWE01000181">
    <property type="protein sequence ID" value="KIE04543.1"/>
    <property type="molecule type" value="Genomic_DNA"/>
</dbReference>
<comment type="caution">
    <text evidence="3">The sequence shown here is derived from an EMBL/GenBank/DDBJ whole genome shotgun (WGS) entry which is preliminary data.</text>
</comment>
<evidence type="ECO:0000313" key="4">
    <source>
        <dbReference type="Proteomes" id="UP000031258"/>
    </source>
</evidence>
<dbReference type="SUPFAM" id="SSF143120">
    <property type="entry name" value="YefM-like"/>
    <property type="match status" value="1"/>
</dbReference>